<evidence type="ECO:0000313" key="13">
    <source>
        <dbReference type="Proteomes" id="UP000440732"/>
    </source>
</evidence>
<dbReference type="Proteomes" id="UP000433483">
    <property type="component" value="Unassembled WGS sequence"/>
</dbReference>
<dbReference type="EMBL" id="QXGF01001759">
    <property type="protein sequence ID" value="KAE8927981.1"/>
    <property type="molecule type" value="Genomic_DNA"/>
</dbReference>
<organism evidence="3 14">
    <name type="scientific">Phytophthora fragariae</name>
    <dbReference type="NCBI Taxonomy" id="53985"/>
    <lineage>
        <taxon>Eukaryota</taxon>
        <taxon>Sar</taxon>
        <taxon>Stramenopiles</taxon>
        <taxon>Oomycota</taxon>
        <taxon>Peronosporomycetes</taxon>
        <taxon>Peronosporales</taxon>
        <taxon>Peronosporaceae</taxon>
        <taxon>Phytophthora</taxon>
    </lineage>
</organism>
<dbReference type="EMBL" id="QXGB01001766">
    <property type="protein sequence ID" value="KAE9185845.1"/>
    <property type="molecule type" value="Genomic_DNA"/>
</dbReference>
<feature type="compositionally biased region" description="Basic residues" evidence="1">
    <location>
        <begin position="148"/>
        <end position="157"/>
    </location>
</feature>
<evidence type="ECO:0000256" key="1">
    <source>
        <dbReference type="SAM" id="MobiDB-lite"/>
    </source>
</evidence>
<dbReference type="Proteomes" id="UP000429523">
    <property type="component" value="Unassembled WGS sequence"/>
</dbReference>
<evidence type="ECO:0000313" key="6">
    <source>
        <dbReference type="EMBL" id="KAE9199790.1"/>
    </source>
</evidence>
<evidence type="ECO:0000313" key="8">
    <source>
        <dbReference type="EMBL" id="KAE9310538.1"/>
    </source>
</evidence>
<dbReference type="Proteomes" id="UP000486351">
    <property type="component" value="Unassembled WGS sequence"/>
</dbReference>
<protein>
    <submittedName>
        <fullName evidence="3">Uncharacterized protein</fullName>
    </submittedName>
</protein>
<reference evidence="9 10" key="1">
    <citation type="submission" date="2018-08" db="EMBL/GenBank/DDBJ databases">
        <title>Genomic investigation of the strawberry pathogen Phytophthora fragariae indicates pathogenicity is determined by transcriptional variation in three key races.</title>
        <authorList>
            <person name="Adams T.M."/>
            <person name="Armitage A.D."/>
            <person name="Sobczyk M.K."/>
            <person name="Bates H.J."/>
            <person name="Dunwell J.M."/>
            <person name="Nellist C.F."/>
            <person name="Harrison R.J."/>
        </authorList>
    </citation>
    <scope>NUCLEOTIDE SEQUENCE [LARGE SCALE GENOMIC DNA]</scope>
    <source>
        <strain evidence="7 11">A4</strain>
        <strain evidence="6 12">BC-1</strain>
        <strain evidence="5 10">NOV-27</strain>
        <strain evidence="4 13">NOV-5</strain>
        <strain evidence="3 14">NOV-71</strain>
        <strain evidence="8 15">NOV-77</strain>
        <strain evidence="2 9">NOV-9</strain>
    </source>
</reference>
<sequence length="508" mass="57891">MLDLMQALHQAPPELSGLMLSDEELGELRLEQLEQDAVMAIMLPGTLSEEQQQQQQEQELDSLWSAALREPAAQSPREDEDEAAAAREDEDLVSGELSDSGPDEVMTMMMEHAPEAAMHADALFPSSAVAPLPPLGLRGALAPPGPEKKRRGRKPSAKSKEKKPTRAPPSEAKARLRSYERRSRHKREHTMMTMKETVAAMESRIRELCEGVKSESPVRQKISDLTIEAQHLTNHNYNLRKALDDHRFFHSMLQLEYDHRETTADSVAEELFDLQTPRSWRPMEEAMCLRIMRDSFLEIEAFSNSEDFVSSGLEICGWREKRKLVGNNVNFMFHKKFAKDCSEDLAARSWEMRAVQDQVTRYFGHSLEVKVEVLQRFENDVVVVRRKIKHTIDGWVHHTIYLLFRTKTPDGHLVCIRDMNPEDADDLHLMMGGTTTPPSQCVIWSKAFIWWKFTTLPEVEGEPIRGFEVEYGGSLGSANSSDAAFWMREVLVLALRWENLVVGPLITL</sequence>
<accession>A0A6A3QZH0</accession>
<dbReference type="EMBL" id="QXGD01001749">
    <property type="protein sequence ID" value="KAE9199790.1"/>
    <property type="molecule type" value="Genomic_DNA"/>
</dbReference>
<dbReference type="EMBL" id="QXGE01001718">
    <property type="protein sequence ID" value="KAE9289106.1"/>
    <property type="molecule type" value="Genomic_DNA"/>
</dbReference>
<dbReference type="Proteomes" id="UP000441208">
    <property type="component" value="Unassembled WGS sequence"/>
</dbReference>
<dbReference type="Proteomes" id="UP000440367">
    <property type="component" value="Unassembled WGS sequence"/>
</dbReference>
<dbReference type="AlphaFoldDB" id="A0A6A3QZH0"/>
<evidence type="ECO:0000313" key="2">
    <source>
        <dbReference type="EMBL" id="KAE8927981.1"/>
    </source>
</evidence>
<evidence type="ECO:0000313" key="4">
    <source>
        <dbReference type="EMBL" id="KAE9113122.1"/>
    </source>
</evidence>
<evidence type="ECO:0000313" key="12">
    <source>
        <dbReference type="Proteomes" id="UP000440367"/>
    </source>
</evidence>
<evidence type="ECO:0000313" key="15">
    <source>
        <dbReference type="Proteomes" id="UP000486351"/>
    </source>
</evidence>
<proteinExistence type="predicted"/>
<evidence type="ECO:0000313" key="3">
    <source>
        <dbReference type="EMBL" id="KAE9085986.1"/>
    </source>
</evidence>
<name>A0A6A3QZH0_9STRA</name>
<dbReference type="EMBL" id="QXFY01001741">
    <property type="protein sequence ID" value="KAE9310538.1"/>
    <property type="molecule type" value="Genomic_DNA"/>
</dbReference>
<dbReference type="OrthoDB" id="63702at2759"/>
<gene>
    <name evidence="7" type="ORF">PF001_g20206</name>
    <name evidence="6" type="ORF">PF002_g22037</name>
    <name evidence="5" type="ORF">PF005_g21093</name>
    <name evidence="4" type="ORF">PF006_g19829</name>
    <name evidence="3" type="ORF">PF007_g20942</name>
    <name evidence="8" type="ORF">PF008_g20440</name>
    <name evidence="2" type="ORF">PF009_g21858</name>
</gene>
<dbReference type="Proteomes" id="UP000437068">
    <property type="component" value="Unassembled WGS sequence"/>
</dbReference>
<evidence type="ECO:0000313" key="14">
    <source>
        <dbReference type="Proteomes" id="UP000441208"/>
    </source>
</evidence>
<evidence type="ECO:0000313" key="10">
    <source>
        <dbReference type="Proteomes" id="UP000433483"/>
    </source>
</evidence>
<dbReference type="EMBL" id="QXFZ01001721">
    <property type="protein sequence ID" value="KAE9085986.1"/>
    <property type="molecule type" value="Genomic_DNA"/>
</dbReference>
<evidence type="ECO:0000313" key="9">
    <source>
        <dbReference type="Proteomes" id="UP000429523"/>
    </source>
</evidence>
<dbReference type="EMBL" id="QXGA01001679">
    <property type="protein sequence ID" value="KAE9113122.1"/>
    <property type="molecule type" value="Genomic_DNA"/>
</dbReference>
<comment type="caution">
    <text evidence="3">The sequence shown here is derived from an EMBL/GenBank/DDBJ whole genome shotgun (WGS) entry which is preliminary data.</text>
</comment>
<feature type="compositionally biased region" description="Basic and acidic residues" evidence="1">
    <location>
        <begin position="172"/>
        <end position="181"/>
    </location>
</feature>
<feature type="compositionally biased region" description="Acidic residues" evidence="1">
    <location>
        <begin position="78"/>
        <end position="93"/>
    </location>
</feature>
<evidence type="ECO:0000313" key="7">
    <source>
        <dbReference type="EMBL" id="KAE9289106.1"/>
    </source>
</evidence>
<feature type="region of interest" description="Disordered" evidence="1">
    <location>
        <begin position="48"/>
        <end position="103"/>
    </location>
</feature>
<evidence type="ECO:0000313" key="5">
    <source>
        <dbReference type="EMBL" id="KAE9185845.1"/>
    </source>
</evidence>
<feature type="region of interest" description="Disordered" evidence="1">
    <location>
        <begin position="135"/>
        <end position="191"/>
    </location>
</feature>
<evidence type="ECO:0000313" key="11">
    <source>
        <dbReference type="Proteomes" id="UP000437068"/>
    </source>
</evidence>
<keyword evidence="10" id="KW-1185">Reference proteome</keyword>
<dbReference type="Proteomes" id="UP000440732">
    <property type="component" value="Unassembled WGS sequence"/>
</dbReference>